<dbReference type="PANTHER" id="PTHR47926:SF347">
    <property type="entry name" value="PENTATRICOPEPTIDE REPEAT-CONTAINING PROTEIN"/>
    <property type="match status" value="1"/>
</dbReference>
<dbReference type="InterPro" id="IPR011990">
    <property type="entry name" value="TPR-like_helical_dom_sf"/>
</dbReference>
<name>A0A7J8LS96_9ROSI</name>
<dbReference type="EMBL" id="JABEZX010000005">
    <property type="protein sequence ID" value="MBA0555316.1"/>
    <property type="molecule type" value="Genomic_DNA"/>
</dbReference>
<dbReference type="PROSITE" id="PS51375">
    <property type="entry name" value="PPR"/>
    <property type="match status" value="1"/>
</dbReference>
<keyword evidence="1" id="KW-0677">Repeat</keyword>
<evidence type="ECO:0000313" key="4">
    <source>
        <dbReference type="Proteomes" id="UP000593572"/>
    </source>
</evidence>
<dbReference type="InterPro" id="IPR002885">
    <property type="entry name" value="PPR_rpt"/>
</dbReference>
<dbReference type="PANTHER" id="PTHR47926">
    <property type="entry name" value="PENTATRICOPEPTIDE REPEAT-CONTAINING PROTEIN"/>
    <property type="match status" value="1"/>
</dbReference>
<dbReference type="Gene3D" id="1.25.40.10">
    <property type="entry name" value="Tetratricopeptide repeat domain"/>
    <property type="match status" value="1"/>
</dbReference>
<dbReference type="Pfam" id="PF01535">
    <property type="entry name" value="PPR"/>
    <property type="match status" value="1"/>
</dbReference>
<sequence>MAETFDSAVVGVVASKVASVAVEKINQTRKLVDESPEPDLVSWSALISGYAQNGFARDAIWAFHEMHLLGLKCNEFTFPSVLKACAFTKDLELGRQVHGIVVVNGFESDEYVGNSLVVLYSKCGKFGDSRRLFEDIPERSV</sequence>
<accession>A0A7J8LS96</accession>
<dbReference type="Pfam" id="PF13041">
    <property type="entry name" value="PPR_2"/>
    <property type="match status" value="1"/>
</dbReference>
<evidence type="ECO:0000256" key="1">
    <source>
        <dbReference type="ARBA" id="ARBA00022737"/>
    </source>
</evidence>
<evidence type="ECO:0000313" key="3">
    <source>
        <dbReference type="EMBL" id="MBA0555316.1"/>
    </source>
</evidence>
<keyword evidence="4" id="KW-1185">Reference proteome</keyword>
<gene>
    <name evidence="3" type="ORF">Golob_025505</name>
</gene>
<dbReference type="Proteomes" id="UP000593572">
    <property type="component" value="Unassembled WGS sequence"/>
</dbReference>
<dbReference type="GO" id="GO:0003723">
    <property type="term" value="F:RNA binding"/>
    <property type="evidence" value="ECO:0007669"/>
    <property type="project" value="InterPro"/>
</dbReference>
<evidence type="ECO:0000256" key="2">
    <source>
        <dbReference type="PROSITE-ProRule" id="PRU00708"/>
    </source>
</evidence>
<dbReference type="InterPro" id="IPR046960">
    <property type="entry name" value="PPR_At4g14850-like_plant"/>
</dbReference>
<protein>
    <recommendedName>
        <fullName evidence="5">Pentatricopeptide repeat-containing protein</fullName>
    </recommendedName>
</protein>
<organism evidence="3 4">
    <name type="scientific">Gossypium lobatum</name>
    <dbReference type="NCBI Taxonomy" id="34289"/>
    <lineage>
        <taxon>Eukaryota</taxon>
        <taxon>Viridiplantae</taxon>
        <taxon>Streptophyta</taxon>
        <taxon>Embryophyta</taxon>
        <taxon>Tracheophyta</taxon>
        <taxon>Spermatophyta</taxon>
        <taxon>Magnoliopsida</taxon>
        <taxon>eudicotyledons</taxon>
        <taxon>Gunneridae</taxon>
        <taxon>Pentapetalae</taxon>
        <taxon>rosids</taxon>
        <taxon>malvids</taxon>
        <taxon>Malvales</taxon>
        <taxon>Malvaceae</taxon>
        <taxon>Malvoideae</taxon>
        <taxon>Gossypium</taxon>
    </lineage>
</organism>
<proteinExistence type="predicted"/>
<evidence type="ECO:0008006" key="5">
    <source>
        <dbReference type="Google" id="ProtNLM"/>
    </source>
</evidence>
<dbReference type="NCBIfam" id="TIGR00756">
    <property type="entry name" value="PPR"/>
    <property type="match status" value="1"/>
</dbReference>
<reference evidence="3 4" key="1">
    <citation type="journal article" date="2019" name="Genome Biol. Evol.">
        <title>Insights into the evolution of the New World diploid cottons (Gossypium, subgenus Houzingenia) based on genome sequencing.</title>
        <authorList>
            <person name="Grover C.E."/>
            <person name="Arick M.A. 2nd"/>
            <person name="Thrash A."/>
            <person name="Conover J.L."/>
            <person name="Sanders W.S."/>
            <person name="Peterson D.G."/>
            <person name="Frelichowski J.E."/>
            <person name="Scheffler J.A."/>
            <person name="Scheffler B.E."/>
            <person name="Wendel J.F."/>
        </authorList>
    </citation>
    <scope>NUCLEOTIDE SEQUENCE [LARGE SCALE GENOMIC DNA]</scope>
    <source>
        <strain evidence="3">157</strain>
        <tissue evidence="3">Leaf</tissue>
    </source>
</reference>
<dbReference type="AlphaFoldDB" id="A0A7J8LS96"/>
<feature type="non-terminal residue" evidence="3">
    <location>
        <position position="1"/>
    </location>
</feature>
<feature type="repeat" description="PPR" evidence="2">
    <location>
        <begin position="39"/>
        <end position="73"/>
    </location>
</feature>
<dbReference type="GO" id="GO:0009451">
    <property type="term" value="P:RNA modification"/>
    <property type="evidence" value="ECO:0007669"/>
    <property type="project" value="InterPro"/>
</dbReference>
<comment type="caution">
    <text evidence="3">The sequence shown here is derived from an EMBL/GenBank/DDBJ whole genome shotgun (WGS) entry which is preliminary data.</text>
</comment>